<feature type="compositionally biased region" description="Basic and acidic residues" evidence="6">
    <location>
        <begin position="812"/>
        <end position="824"/>
    </location>
</feature>
<dbReference type="Gene3D" id="2.60.40.760">
    <property type="entry name" value="Expansin, cellulose-binding-like domain"/>
    <property type="match status" value="1"/>
</dbReference>
<accession>A0A9W9YR03</accession>
<dbReference type="EMBL" id="MU827314">
    <property type="protein sequence ID" value="KAJ7358915.1"/>
    <property type="molecule type" value="Genomic_DNA"/>
</dbReference>
<keyword evidence="3" id="KW-0677">Repeat</keyword>
<feature type="region of interest" description="Disordered" evidence="6">
    <location>
        <begin position="486"/>
        <end position="560"/>
    </location>
</feature>
<feature type="region of interest" description="Disordered" evidence="6">
    <location>
        <begin position="710"/>
        <end position="731"/>
    </location>
</feature>
<dbReference type="SUPFAM" id="SSF50685">
    <property type="entry name" value="Barwin-like endoglucanases"/>
    <property type="match status" value="1"/>
</dbReference>
<feature type="region of interest" description="Disordered" evidence="6">
    <location>
        <begin position="1155"/>
        <end position="1186"/>
    </location>
</feature>
<feature type="compositionally biased region" description="Basic and acidic residues" evidence="6">
    <location>
        <begin position="451"/>
        <end position="465"/>
    </location>
</feature>
<dbReference type="InterPro" id="IPR051940">
    <property type="entry name" value="Chitin_bind-dev_reg"/>
</dbReference>
<keyword evidence="2" id="KW-0732">Signal</keyword>
<dbReference type="SUPFAM" id="SSF57625">
    <property type="entry name" value="Invertebrate chitin-binding proteins"/>
    <property type="match status" value="2"/>
</dbReference>
<evidence type="ECO:0000256" key="4">
    <source>
        <dbReference type="ARBA" id="ARBA00023157"/>
    </source>
</evidence>
<dbReference type="PROSITE" id="PS50940">
    <property type="entry name" value="CHIT_BIND_II"/>
    <property type="match status" value="1"/>
</dbReference>
<keyword evidence="1" id="KW-0147">Chitin-binding</keyword>
<feature type="region of interest" description="Disordered" evidence="6">
    <location>
        <begin position="812"/>
        <end position="838"/>
    </location>
</feature>
<feature type="compositionally biased region" description="Polar residues" evidence="6">
    <location>
        <begin position="714"/>
        <end position="731"/>
    </location>
</feature>
<dbReference type="OrthoDB" id="5963713at2759"/>
<evidence type="ECO:0000313" key="9">
    <source>
        <dbReference type="Proteomes" id="UP001163046"/>
    </source>
</evidence>
<dbReference type="Pfam" id="PF01607">
    <property type="entry name" value="CBM_14"/>
    <property type="match status" value="2"/>
</dbReference>
<keyword evidence="5" id="KW-0325">Glycoprotein</keyword>
<sequence length="1285" mass="140340">MLLTSDLPNQQNAALRVKRDTTLDNVKAMYNRFVSDSTGKAKYADAGKNACSMDLPPSVTKTPEIVHVAASKDDFQASLGCGVCLKIVGSGKPAAADLAGSPPVEGDLKGIIVDQDDSLNQGDLALLPPQSGSGLWQINFKAADCPTPTGPTGFIQFRFTGSNEMYFKLQAMNTKVPVAGIEAFERVKGKWFCLTRTPNNFFSSEGMGAVSFPLKVRLTSIMNEQLEAAVGALKNDVVINSDIQFSDTETRGGSPEGIQCYGQGDRPPSAEGDEGFCVSKEDGIYADPEDETSFYMCEGEKATKKFCPTGLKFNPVISSCDVAEDVKYVGNNADSPGTFNSKENTRWTSLPGNDGLKVLSVGDREELGKDGGKAVLNAQPPPKLFSINIFNGAHSQATNKRPEGIENNTANNERFQGNGQNDGHNNSTIETSLPKDTTKKLASDSAVVESNVHDDMRNIPEEKMGENPSSFMAEKILSADNNSLNHAADHLKGNQSGEKPLTSQDSSALTAAELNSKHPIRPAASFSLSSRLPESSVTSDNRKLQADQQDGNTNSLQGHLGISPHKIFAINIYGSHPHAPNIENQIHTADGNRLSGEQTFELLDQYKDTSSLNNGHKAPVEPLGFQGDKGNVLNTPGLKSGSEYEQGNPPNADLGSNTVEENLFTTNDTSSTPLHFKLKINMDNSGKQPVINCTLSECSENDVAVEDVNMKGKGSQSQKNESTAIGSTEAQQNVVDHHDNYGSQDTKEDGDFQVTFKTDSSEPITQLQGMKGLRLSPNLLTGSSHEQTVKNPSQLEDTSQTLVHSSNISLSKEAHEDVFSRHSNDTTSQATHESGEENRIKTQENADVMQHGELQNGTKIATNLQTTYESREENKGKTQEDNADMIKGGNVIQHGEHDNGTKMATNLQATYGNREENKGNIREDNTSMIKGGNVIQHGERDNEVKMTNLQESSAGVSDINNGFTDPKLKWENENQIPSNENNFFNTKLQTTSQENGLTNQLENSNIKNQFHEQGELNRQDFVQIQRRPQLKIILKTPGKFVNPLKRHSDARGRHIVQILKSLIDRPLKLGSKNKEVASMLSKIVKKPVQGRIRGKISQDNSEDIKDSGSIAQSILEANKEYLDAVAMQGMVFSDGDPDTENMTNIADSFSQVNGYQQQESELPQWTKPNAQEKDTSTKTHKESPEISEYQGDWLNDEHLITRISKEADGGEGNKASGMGDSKDGSLRIKVLLYRKSSGIYTNSFERKSFVICSNGVSEERECPEAMLFNPKEKMCDVPDEKDAEH</sequence>
<evidence type="ECO:0000256" key="1">
    <source>
        <dbReference type="ARBA" id="ARBA00022669"/>
    </source>
</evidence>
<keyword evidence="9" id="KW-1185">Reference proteome</keyword>
<feature type="compositionally biased region" description="Polar residues" evidence="6">
    <location>
        <begin position="1155"/>
        <end position="1169"/>
    </location>
</feature>
<dbReference type="SUPFAM" id="SSF49590">
    <property type="entry name" value="PHL pollen allergen"/>
    <property type="match status" value="1"/>
</dbReference>
<organism evidence="8 9">
    <name type="scientific">Desmophyllum pertusum</name>
    <dbReference type="NCBI Taxonomy" id="174260"/>
    <lineage>
        <taxon>Eukaryota</taxon>
        <taxon>Metazoa</taxon>
        <taxon>Cnidaria</taxon>
        <taxon>Anthozoa</taxon>
        <taxon>Hexacorallia</taxon>
        <taxon>Scleractinia</taxon>
        <taxon>Caryophylliina</taxon>
        <taxon>Caryophylliidae</taxon>
        <taxon>Desmophyllum</taxon>
    </lineage>
</organism>
<feature type="region of interest" description="Disordered" evidence="6">
    <location>
        <begin position="780"/>
        <end position="800"/>
    </location>
</feature>
<feature type="compositionally biased region" description="Polar residues" evidence="6">
    <location>
        <begin position="493"/>
        <end position="509"/>
    </location>
</feature>
<dbReference type="Gene3D" id="2.170.140.10">
    <property type="entry name" value="Chitin binding domain"/>
    <property type="match status" value="2"/>
</dbReference>
<feature type="compositionally biased region" description="Polar residues" evidence="6">
    <location>
        <begin position="406"/>
        <end position="435"/>
    </location>
</feature>
<dbReference type="InterPro" id="IPR002557">
    <property type="entry name" value="Chitin-bd_dom"/>
</dbReference>
<evidence type="ECO:0000259" key="7">
    <source>
        <dbReference type="PROSITE" id="PS50940"/>
    </source>
</evidence>
<name>A0A9W9YR03_9CNID</name>
<dbReference type="InterPro" id="IPR036508">
    <property type="entry name" value="Chitin-bd_dom_sf"/>
</dbReference>
<evidence type="ECO:0000256" key="5">
    <source>
        <dbReference type="ARBA" id="ARBA00023180"/>
    </source>
</evidence>
<feature type="region of interest" description="Disordered" evidence="6">
    <location>
        <begin position="917"/>
        <end position="939"/>
    </location>
</feature>
<protein>
    <recommendedName>
        <fullName evidence="7">Chitin-binding type-2 domain-containing protein</fullName>
    </recommendedName>
</protein>
<dbReference type="GO" id="GO:0005576">
    <property type="term" value="C:extracellular region"/>
    <property type="evidence" value="ECO:0007669"/>
    <property type="project" value="InterPro"/>
</dbReference>
<evidence type="ECO:0000256" key="2">
    <source>
        <dbReference type="ARBA" id="ARBA00022729"/>
    </source>
</evidence>
<evidence type="ECO:0000256" key="6">
    <source>
        <dbReference type="SAM" id="MobiDB-lite"/>
    </source>
</evidence>
<dbReference type="InterPro" id="IPR036749">
    <property type="entry name" value="Expansin_CBD_sf"/>
</dbReference>
<keyword evidence="4" id="KW-1015">Disulfide bond</keyword>
<comment type="caution">
    <text evidence="8">The sequence shown here is derived from an EMBL/GenBank/DDBJ whole genome shotgun (WGS) entry which is preliminary data.</text>
</comment>
<gene>
    <name evidence="8" type="ORF">OS493_020756</name>
</gene>
<dbReference type="Proteomes" id="UP001163046">
    <property type="component" value="Unassembled WGS sequence"/>
</dbReference>
<feature type="compositionally biased region" description="Low complexity" evidence="6">
    <location>
        <begin position="525"/>
        <end position="539"/>
    </location>
</feature>
<evidence type="ECO:0000313" key="8">
    <source>
        <dbReference type="EMBL" id="KAJ7358915.1"/>
    </source>
</evidence>
<feature type="compositionally biased region" description="Basic and acidic residues" evidence="6">
    <location>
        <begin position="1170"/>
        <end position="1184"/>
    </location>
</feature>
<dbReference type="PANTHER" id="PTHR23301:SF0">
    <property type="entry name" value="CHITIN-BINDING TYPE-2 DOMAIN-CONTAINING PROTEIN-RELATED"/>
    <property type="match status" value="1"/>
</dbReference>
<dbReference type="PANTHER" id="PTHR23301">
    <property type="entry name" value="CHITIN BINDING PERITROPHIN-A"/>
    <property type="match status" value="1"/>
</dbReference>
<feature type="region of interest" description="Disordered" evidence="6">
    <location>
        <begin position="397"/>
        <end position="466"/>
    </location>
</feature>
<dbReference type="GO" id="GO:0008061">
    <property type="term" value="F:chitin binding"/>
    <property type="evidence" value="ECO:0007669"/>
    <property type="project" value="UniProtKB-KW"/>
</dbReference>
<feature type="compositionally biased region" description="Polar residues" evidence="6">
    <location>
        <begin position="546"/>
        <end position="557"/>
    </location>
</feature>
<reference evidence="8" key="1">
    <citation type="submission" date="2023-01" db="EMBL/GenBank/DDBJ databases">
        <title>Genome assembly of the deep-sea coral Lophelia pertusa.</title>
        <authorList>
            <person name="Herrera S."/>
            <person name="Cordes E."/>
        </authorList>
    </citation>
    <scope>NUCLEOTIDE SEQUENCE</scope>
    <source>
        <strain evidence="8">USNM1676648</strain>
        <tissue evidence="8">Polyp</tissue>
    </source>
</reference>
<dbReference type="SMART" id="SM00494">
    <property type="entry name" value="ChtBD2"/>
    <property type="match status" value="2"/>
</dbReference>
<dbReference type="InterPro" id="IPR036908">
    <property type="entry name" value="RlpA-like_sf"/>
</dbReference>
<feature type="domain" description="Chitin-binding type-2" evidence="7">
    <location>
        <begin position="274"/>
        <end position="331"/>
    </location>
</feature>
<proteinExistence type="predicted"/>
<evidence type="ECO:0000256" key="3">
    <source>
        <dbReference type="ARBA" id="ARBA00022737"/>
    </source>
</evidence>